<proteinExistence type="predicted"/>
<dbReference type="CDD" id="cd04301">
    <property type="entry name" value="NAT_SF"/>
    <property type="match status" value="1"/>
</dbReference>
<evidence type="ECO:0000313" key="2">
    <source>
        <dbReference type="EMBL" id="OOQ83654.1"/>
    </source>
</evidence>
<dbReference type="PROSITE" id="PS51186">
    <property type="entry name" value="GNAT"/>
    <property type="match status" value="1"/>
</dbReference>
<dbReference type="PANTHER" id="PTHR42791">
    <property type="entry name" value="GNAT FAMILY ACETYLTRANSFERASE"/>
    <property type="match status" value="1"/>
</dbReference>
<dbReference type="Proteomes" id="UP000190744">
    <property type="component" value="Unassembled WGS sequence"/>
</dbReference>
<dbReference type="PANTHER" id="PTHR42791:SF17">
    <property type="entry name" value="ACETYLTRANSFERASE, GNAT FAMILY FAMILY (AFU_ORTHOLOGUE AFUA_8G05690)"/>
    <property type="match status" value="1"/>
</dbReference>
<name>A0A1S9RDN8_PENBI</name>
<comment type="caution">
    <text evidence="2">The sequence shown here is derived from an EMBL/GenBank/DDBJ whole genome shotgun (WGS) entry which is preliminary data.</text>
</comment>
<dbReference type="AlphaFoldDB" id="A0A1S9RDN8"/>
<organism evidence="2 3">
    <name type="scientific">Penicillium brasilianum</name>
    <dbReference type="NCBI Taxonomy" id="104259"/>
    <lineage>
        <taxon>Eukaryota</taxon>
        <taxon>Fungi</taxon>
        <taxon>Dikarya</taxon>
        <taxon>Ascomycota</taxon>
        <taxon>Pezizomycotina</taxon>
        <taxon>Eurotiomycetes</taxon>
        <taxon>Eurotiomycetidae</taxon>
        <taxon>Eurotiales</taxon>
        <taxon>Aspergillaceae</taxon>
        <taxon>Penicillium</taxon>
    </lineage>
</organism>
<dbReference type="GO" id="GO:0016747">
    <property type="term" value="F:acyltransferase activity, transferring groups other than amino-acyl groups"/>
    <property type="evidence" value="ECO:0007669"/>
    <property type="project" value="InterPro"/>
</dbReference>
<evidence type="ECO:0000313" key="3">
    <source>
        <dbReference type="Proteomes" id="UP000190744"/>
    </source>
</evidence>
<evidence type="ECO:0000259" key="1">
    <source>
        <dbReference type="PROSITE" id="PS51186"/>
    </source>
</evidence>
<sequence length="223" mass="24733">MAASKSSSLDFKILPATEADCATVAAIEAISNCNASKTEPKNNLSLVLFGPPGDSSFRAKDLANKLENDKTARIWKAVISDENDQEKIIAISLWHYYVEPKVIEDWKDIEWPAGAHQEGCNTFLRTTVAMRKKHMSEKEFGHLQVLATLPEYRGYGIGSALIKKGLEEGVEKGLVDFWLESSNDGHALYEKFGFQDVEPVVMDLAQYGGEGLAPVRTMRRVPN</sequence>
<dbReference type="InterPro" id="IPR052523">
    <property type="entry name" value="Trichothecene_AcTrans"/>
</dbReference>
<dbReference type="SUPFAM" id="SSF55729">
    <property type="entry name" value="Acyl-CoA N-acyltransferases (Nat)"/>
    <property type="match status" value="1"/>
</dbReference>
<feature type="domain" description="N-acetyltransferase" evidence="1">
    <location>
        <begin position="72"/>
        <end position="219"/>
    </location>
</feature>
<protein>
    <recommendedName>
        <fullName evidence="1">N-acetyltransferase domain-containing protein</fullName>
    </recommendedName>
</protein>
<dbReference type="InterPro" id="IPR000182">
    <property type="entry name" value="GNAT_dom"/>
</dbReference>
<reference evidence="3" key="1">
    <citation type="submission" date="2015-09" db="EMBL/GenBank/DDBJ databases">
        <authorList>
            <person name="Fill T.P."/>
            <person name="Baretta J.F."/>
            <person name="de Almeida L.G."/>
            <person name="Rocha M."/>
            <person name="de Souza D.H."/>
            <person name="Malavazi I."/>
            <person name="Cerdeira L.T."/>
            <person name="Hong H."/>
            <person name="Samborskyy M."/>
            <person name="de Vasconcelos A.T."/>
            <person name="Leadlay P."/>
            <person name="Rodrigues-Filho E."/>
        </authorList>
    </citation>
    <scope>NUCLEOTIDE SEQUENCE [LARGE SCALE GENOMIC DNA]</scope>
    <source>
        <strain evidence="3">LaBioMMi 136</strain>
    </source>
</reference>
<dbReference type="EMBL" id="LJBN01000194">
    <property type="protein sequence ID" value="OOQ83654.1"/>
    <property type="molecule type" value="Genomic_DNA"/>
</dbReference>
<gene>
    <name evidence="2" type="ORF">PEBR_35891</name>
</gene>
<dbReference type="Gene3D" id="3.40.630.30">
    <property type="match status" value="1"/>
</dbReference>
<dbReference type="Pfam" id="PF00583">
    <property type="entry name" value="Acetyltransf_1"/>
    <property type="match status" value="1"/>
</dbReference>
<dbReference type="InterPro" id="IPR016181">
    <property type="entry name" value="Acyl_CoA_acyltransferase"/>
</dbReference>
<accession>A0A1S9RDN8</accession>